<feature type="transmembrane region" description="Helical" evidence="1">
    <location>
        <begin position="143"/>
        <end position="174"/>
    </location>
</feature>
<keyword evidence="3" id="KW-1185">Reference proteome</keyword>
<evidence type="ECO:0000313" key="3">
    <source>
        <dbReference type="Proteomes" id="UP001524435"/>
    </source>
</evidence>
<feature type="transmembrane region" description="Helical" evidence="1">
    <location>
        <begin position="115"/>
        <end position="137"/>
    </location>
</feature>
<dbReference type="EMBL" id="JANGCH010000011">
    <property type="protein sequence ID" value="MCQ5122255.1"/>
    <property type="molecule type" value="Genomic_DNA"/>
</dbReference>
<dbReference type="Proteomes" id="UP001524435">
    <property type="component" value="Unassembled WGS sequence"/>
</dbReference>
<accession>A0ABT1SM00</accession>
<comment type="caution">
    <text evidence="2">The sequence shown here is derived from an EMBL/GenBank/DDBJ whole genome shotgun (WGS) entry which is preliminary data.</text>
</comment>
<feature type="transmembrane region" description="Helical" evidence="1">
    <location>
        <begin position="498"/>
        <end position="523"/>
    </location>
</feature>
<feature type="transmembrane region" description="Helical" evidence="1">
    <location>
        <begin position="186"/>
        <end position="205"/>
    </location>
</feature>
<dbReference type="RefSeq" id="WP_178199838.1">
    <property type="nucleotide sequence ID" value="NZ_CALVCM010000019.1"/>
</dbReference>
<evidence type="ECO:0008006" key="4">
    <source>
        <dbReference type="Google" id="ProtNLM"/>
    </source>
</evidence>
<feature type="transmembrane region" description="Helical" evidence="1">
    <location>
        <begin position="424"/>
        <end position="448"/>
    </location>
</feature>
<feature type="transmembrane region" description="Helical" evidence="1">
    <location>
        <begin position="378"/>
        <end position="403"/>
    </location>
</feature>
<gene>
    <name evidence="2" type="ORF">NE663_08290</name>
</gene>
<feature type="transmembrane region" description="Helical" evidence="1">
    <location>
        <begin position="326"/>
        <end position="348"/>
    </location>
</feature>
<feature type="transmembrane region" description="Helical" evidence="1">
    <location>
        <begin position="529"/>
        <end position="548"/>
    </location>
</feature>
<keyword evidence="1" id="KW-0812">Transmembrane</keyword>
<keyword evidence="1" id="KW-0472">Membrane</keyword>
<evidence type="ECO:0000256" key="1">
    <source>
        <dbReference type="SAM" id="Phobius"/>
    </source>
</evidence>
<evidence type="ECO:0000313" key="2">
    <source>
        <dbReference type="EMBL" id="MCQ5122255.1"/>
    </source>
</evidence>
<keyword evidence="1" id="KW-1133">Transmembrane helix</keyword>
<name>A0ABT1SM00_9FIRM</name>
<feature type="transmembrane region" description="Helical" evidence="1">
    <location>
        <begin position="253"/>
        <end position="273"/>
    </location>
</feature>
<feature type="transmembrane region" description="Helical" evidence="1">
    <location>
        <begin position="68"/>
        <end position="94"/>
    </location>
</feature>
<sequence length="559" mass="62284">MREFWVLTKTLIKTSGQSFNDAKSKKLSTIALYALLAVCFLPMLYVLYDLFVYIFETVTLLHQQSAGLGLGFYLSSFVTFIFAMFMVPGIYYFSKDIQTLLYLPIKPHHILASKFSVMLAFEYLFSLLVILPMYVAYVQELGASIGFVVIGAICFLLLPIVPLLYASLIVILMMRFLPFAKNKDRFNMIFGTLGLLATLVVVYYFQYSSMNTLMSDTNFILGLLTGDSPLVNVFSAIFPTVAMMANALADQDFVQLGLFVAVIVVLMALFLVLGNRIYLKSAVNVSDSMSTGKKLSRASMRKQTVRKPAFFSYLKKELRLLIRNPIYFQNCVLISFLMPVLFFVPVLIGGEDMNFMETLADLRYFLDLAFTRYPNESYAFVILGGIGLGFFMSNTNMISATAISREGAHYDFMKYIPLSYMTQVAAKATSGIVISLAGGLLLVIPAIIGLQMPLLASALLLLTFILGDVYGNFLGVLVDLLHPKLVWEQEASAVKQNFTAAIMMLSGFAFGGIIIFLGIRVGLEHVLELAIALLVILLVTSPLLYQLVKKQTNRLFAKL</sequence>
<proteinExistence type="predicted"/>
<feature type="transmembrane region" description="Helical" evidence="1">
    <location>
        <begin position="30"/>
        <end position="48"/>
    </location>
</feature>
<feature type="transmembrane region" description="Helical" evidence="1">
    <location>
        <begin position="454"/>
        <end position="478"/>
    </location>
</feature>
<reference evidence="2 3" key="1">
    <citation type="submission" date="2022-06" db="EMBL/GenBank/DDBJ databases">
        <title>Isolation of gut microbiota from human fecal samples.</title>
        <authorList>
            <person name="Pamer E.G."/>
            <person name="Barat B."/>
            <person name="Waligurski E."/>
            <person name="Medina S."/>
            <person name="Paddock L."/>
            <person name="Mostad J."/>
        </authorList>
    </citation>
    <scope>NUCLEOTIDE SEQUENCE [LARGE SCALE GENOMIC DNA]</scope>
    <source>
        <strain evidence="2 3">DFI.6.1</strain>
    </source>
</reference>
<organism evidence="2 3">
    <name type="scientific">Massilicoli timonensis</name>
    <dbReference type="NCBI Taxonomy" id="2015901"/>
    <lineage>
        <taxon>Bacteria</taxon>
        <taxon>Bacillati</taxon>
        <taxon>Bacillota</taxon>
        <taxon>Erysipelotrichia</taxon>
        <taxon>Erysipelotrichales</taxon>
        <taxon>Erysipelotrichaceae</taxon>
        <taxon>Massilicoli</taxon>
    </lineage>
</organism>
<protein>
    <recommendedName>
        <fullName evidence="4">ABC-2 type transport system permease protein</fullName>
    </recommendedName>
</protein>